<organism evidence="6 7">
    <name type="scientific">Desulfoluna butyratoxydans</name>
    <dbReference type="NCBI Taxonomy" id="231438"/>
    <lineage>
        <taxon>Bacteria</taxon>
        <taxon>Pseudomonadati</taxon>
        <taxon>Thermodesulfobacteriota</taxon>
        <taxon>Desulfobacteria</taxon>
        <taxon>Desulfobacterales</taxon>
        <taxon>Desulfolunaceae</taxon>
        <taxon>Desulfoluna</taxon>
    </lineage>
</organism>
<accession>A0A4U8YSX3</accession>
<dbReference type="InterPro" id="IPR010177">
    <property type="entry name" value="Paired_CXXCH_1"/>
</dbReference>
<dbReference type="PROSITE" id="PS50005">
    <property type="entry name" value="TPR"/>
    <property type="match status" value="3"/>
</dbReference>
<sequence length="774" mass="87748">MPSDLTQNRPEHRRWSQAGVIATLVIVLAIPLYVLKTDYLRRTRPAPAPAAPTFVGRQACIGCHKPEYDKWRNSHHDLAMDTATEATVLGDFNNAVFTQNGITTRFYKDNGAFYVNTLGPDGQNDDFQITHTFGVFPLQQYLVPFPGGRYQCLTIAWDVEKKRWYALPNHTDDPDDWLHWTNAAQNWNGMCAECHSTHLRKGYDHRTDTFNTTWAEIDVSCEACHGPGSAHVAWAEKPDMGREKTENYHLLVDTRDITPEAQLAICARCHSRRASFGDFNHRDDDIMDCVIPSLLNEGLYHPDGQILDEVYVYGSFTQSKMYQREVMCSDCHDVHSLERKLDGNDLCLQCHRKDIYDTPDHHFHKAVDKGKPSKGDDCISCHMPESPYMGIDMRADHSIRIPRPDLSLALQTPNACNAAGCHGDKTVQWSANWTQTWYGLRKRAHYGTTFAEARKGNPKAKKELIRLSRDQLRPPVVRATALSLLQRYMDNEVMAVLEESLSDSEALIRHTGIATLNLTGHEKTTRLITPLLYDPVKAVRIQAALCLAPVHREQLDTNQKIVFNTAIDEYREAMEYASDFASGRFNLAIMHDALGDTDNAIAQYREAIRIDDQFFPAKNNLAMLYNRTGNNQGAVSLFRDILKTHPERYHMAYSLGLLLAEEKQYAEAATWLRQAAEGLPERSRIHYNLGLLLQHMGENAEAEASLLRALALEPDHADYLLALADHLIKNQRYDDAVLVARAMIQKHPSNRTGYDLLNYLRHVSAVPSSPVETE</sequence>
<keyword evidence="2" id="KW-0802">TPR repeat</keyword>
<evidence type="ECO:0000256" key="3">
    <source>
        <dbReference type="SAM" id="Phobius"/>
    </source>
</evidence>
<feature type="transmembrane region" description="Helical" evidence="3">
    <location>
        <begin position="15"/>
        <end position="35"/>
    </location>
</feature>
<evidence type="ECO:0000259" key="4">
    <source>
        <dbReference type="Pfam" id="PF09699"/>
    </source>
</evidence>
<evidence type="ECO:0000256" key="2">
    <source>
        <dbReference type="PROSITE-ProRule" id="PRU00339"/>
    </source>
</evidence>
<keyword evidence="3" id="KW-1133">Transmembrane helix</keyword>
<evidence type="ECO:0000259" key="5">
    <source>
        <dbReference type="Pfam" id="PF13435"/>
    </source>
</evidence>
<dbReference type="EMBL" id="CAADHO010000019">
    <property type="protein sequence ID" value="VFQ47495.1"/>
    <property type="molecule type" value="Genomic_DNA"/>
</dbReference>
<dbReference type="SUPFAM" id="SSF48452">
    <property type="entry name" value="TPR-like"/>
    <property type="match status" value="1"/>
</dbReference>
<dbReference type="Gene3D" id="1.25.10.10">
    <property type="entry name" value="Leucine-rich Repeat Variant"/>
    <property type="match status" value="1"/>
</dbReference>
<reference evidence="6 7" key="1">
    <citation type="submission" date="2019-03" db="EMBL/GenBank/DDBJ databases">
        <authorList>
            <person name="Nijsse B."/>
        </authorList>
    </citation>
    <scope>NUCLEOTIDE SEQUENCE [LARGE SCALE GENOMIC DNA]</scope>
    <source>
        <strain evidence="6">Desulfoluna butyratoxydans MSL71</strain>
    </source>
</reference>
<dbReference type="InterPro" id="IPR019734">
    <property type="entry name" value="TPR_rpt"/>
</dbReference>
<evidence type="ECO:0000313" key="6">
    <source>
        <dbReference type="EMBL" id="VFQ47495.1"/>
    </source>
</evidence>
<dbReference type="PANTHER" id="PTHR35038:SF8">
    <property type="entry name" value="C-TYPE POLYHEME CYTOCHROME OMCC"/>
    <property type="match status" value="1"/>
</dbReference>
<dbReference type="Pfam" id="PF09699">
    <property type="entry name" value="Paired_CXXCH_1"/>
    <property type="match status" value="1"/>
</dbReference>
<gene>
    <name evidence="6" type="ORF">MSL71_51950</name>
</gene>
<evidence type="ECO:0000313" key="7">
    <source>
        <dbReference type="Proteomes" id="UP000507962"/>
    </source>
</evidence>
<feature type="repeat" description="TPR" evidence="2">
    <location>
        <begin position="581"/>
        <end position="614"/>
    </location>
</feature>
<dbReference type="Proteomes" id="UP000507962">
    <property type="component" value="Unassembled WGS sequence"/>
</dbReference>
<dbReference type="PANTHER" id="PTHR35038">
    <property type="entry name" value="DISSIMILATORY SULFITE REDUCTASE SIRA"/>
    <property type="match status" value="1"/>
</dbReference>
<keyword evidence="1" id="KW-0732">Signal</keyword>
<keyword evidence="7" id="KW-1185">Reference proteome</keyword>
<dbReference type="SMART" id="SM00028">
    <property type="entry name" value="TPR"/>
    <property type="match status" value="5"/>
</dbReference>
<keyword evidence="3" id="KW-0812">Transmembrane</keyword>
<name>A0A4U8YSX3_9BACT</name>
<dbReference type="InterPro" id="IPR023155">
    <property type="entry name" value="Cyt_c-552/4"/>
</dbReference>
<dbReference type="RefSeq" id="WP_180147406.1">
    <property type="nucleotide sequence ID" value="NZ_CAADHO010000019.1"/>
</dbReference>
<feature type="repeat" description="TPR" evidence="2">
    <location>
        <begin position="615"/>
        <end position="648"/>
    </location>
</feature>
<dbReference type="Pfam" id="PF13435">
    <property type="entry name" value="Cytochrome_C554"/>
    <property type="match status" value="2"/>
</dbReference>
<keyword evidence="3" id="KW-0472">Membrane</keyword>
<protein>
    <submittedName>
        <fullName evidence="6">Multihaem cytochrome</fullName>
    </submittedName>
</protein>
<dbReference type="Gene3D" id="1.10.1130.10">
    <property type="entry name" value="Flavocytochrome C3, Chain A"/>
    <property type="match status" value="2"/>
</dbReference>
<dbReference type="InterPro" id="IPR011990">
    <property type="entry name" value="TPR-like_helical_dom_sf"/>
</dbReference>
<dbReference type="Pfam" id="PF13432">
    <property type="entry name" value="TPR_16"/>
    <property type="match status" value="3"/>
</dbReference>
<feature type="domain" description="Cytochrome c-552/4" evidence="5">
    <location>
        <begin position="59"/>
        <end position="85"/>
    </location>
</feature>
<dbReference type="InterPro" id="IPR036280">
    <property type="entry name" value="Multihaem_cyt_sf"/>
</dbReference>
<proteinExistence type="predicted"/>
<dbReference type="SUPFAM" id="SSF48695">
    <property type="entry name" value="Multiheme cytochromes"/>
    <property type="match status" value="1"/>
</dbReference>
<feature type="domain" description="Doubled CXXCH motif" evidence="4">
    <location>
        <begin position="327"/>
        <end position="353"/>
    </location>
</feature>
<dbReference type="AlphaFoldDB" id="A0A4U8YSX3"/>
<dbReference type="Gene3D" id="1.25.40.10">
    <property type="entry name" value="Tetratricopeptide repeat domain"/>
    <property type="match status" value="1"/>
</dbReference>
<evidence type="ECO:0000256" key="1">
    <source>
        <dbReference type="ARBA" id="ARBA00022729"/>
    </source>
</evidence>
<feature type="repeat" description="TPR" evidence="2">
    <location>
        <begin position="683"/>
        <end position="716"/>
    </location>
</feature>
<dbReference type="InterPro" id="IPR051829">
    <property type="entry name" value="Multiheme_Cytochr_ET"/>
</dbReference>
<feature type="domain" description="Cytochrome c-552/4" evidence="5">
    <location>
        <begin position="187"/>
        <end position="226"/>
    </location>
</feature>
<dbReference type="InterPro" id="IPR011989">
    <property type="entry name" value="ARM-like"/>
</dbReference>